<dbReference type="RefSeq" id="YP_009250017.1">
    <property type="nucleotide sequence ID" value="NC_029997.2"/>
</dbReference>
<accession>A0A162GUJ5</accession>
<evidence type="ECO:0008006" key="3">
    <source>
        <dbReference type="Google" id="ProtNLM"/>
    </source>
</evidence>
<protein>
    <recommendedName>
        <fullName evidence="3">Ac52</fullName>
    </recommendedName>
</protein>
<proteinExistence type="predicted"/>
<name>A0A162GUJ5_9ABAC</name>
<dbReference type="OrthoDB" id="19223at10239"/>
<evidence type="ECO:0000313" key="2">
    <source>
        <dbReference type="Proteomes" id="UP000201861"/>
    </source>
</evidence>
<dbReference type="InterPro" id="IPR020201">
    <property type="entry name" value="AcMNPV_Orf52"/>
</dbReference>
<reference evidence="1" key="1">
    <citation type="submission" date="2017-04" db="EMBL/GenBank/DDBJ databases">
        <title>Complete genome sequence of Urbanus proteus nucleopolyhedrovirus (UrprNPV).</title>
        <authorList>
            <person name="Santos E.R."/>
            <person name="Melo F.L."/>
            <person name="Sosa-Gomez D.R."/>
            <person name="Ribeiro B.M."/>
            <person name="Ardisson-Araujo D.M.P."/>
        </authorList>
    </citation>
    <scope>NUCLEOTIDE SEQUENCE [LARGE SCALE GENOMIC DNA]</scope>
    <source>
        <strain evidence="1">Southern Brazil</strain>
    </source>
</reference>
<organism evidence="1 2">
    <name type="scientific">Urbanus proteus nucleopolyhedrovirus</name>
    <dbReference type="NCBI Taxonomy" id="1675866"/>
    <lineage>
        <taxon>Viruses</taxon>
        <taxon>Viruses incertae sedis</taxon>
        <taxon>Naldaviricetes</taxon>
        <taxon>Lefavirales</taxon>
        <taxon>Baculoviridae</taxon>
        <taxon>Alphabaculovirus</taxon>
        <taxon>Alphabaculovirus urprotei</taxon>
    </lineage>
</organism>
<dbReference type="GeneID" id="27429900"/>
<sequence length="168" mass="20400">MELIKPFLKYSKLYRTSGDKLTKQKIYNKWFNEIKYYTMTSLDAHCEYCFKFNQNNIGFCQECLYPLNQMYPTIEDILTYCLLSVCFYETTKNDTKQNGDILNLYKIYQERIKVAHSTFVSQKNFYKRYVIVDEICAQCKNFNYKHTKMYNDFSLELFCNYCLFPLFE</sequence>
<keyword evidence="2" id="KW-1185">Reference proteome</keyword>
<dbReference type="KEGG" id="vg:27429900"/>
<dbReference type="Proteomes" id="UP000201861">
    <property type="component" value="Segment"/>
</dbReference>
<dbReference type="Pfam" id="PF11077">
    <property type="entry name" value="DUF2616"/>
    <property type="match status" value="1"/>
</dbReference>
<dbReference type="EMBL" id="KR011717">
    <property type="protein sequence ID" value="AKR17348.1"/>
    <property type="molecule type" value="Genomic_DNA"/>
</dbReference>
<evidence type="ECO:0000313" key="1">
    <source>
        <dbReference type="EMBL" id="AKR17348.1"/>
    </source>
</evidence>